<dbReference type="Pfam" id="PF13456">
    <property type="entry name" value="RVT_3"/>
    <property type="match status" value="1"/>
</dbReference>
<dbReference type="InterPro" id="IPR043128">
    <property type="entry name" value="Rev_trsase/Diguanyl_cyclase"/>
</dbReference>
<dbReference type="PANTHER" id="PTHR48475">
    <property type="entry name" value="RIBONUCLEASE H"/>
    <property type="match status" value="1"/>
</dbReference>
<feature type="compositionally biased region" description="Polar residues" evidence="3">
    <location>
        <begin position="247"/>
        <end position="261"/>
    </location>
</feature>
<feature type="region of interest" description="Disordered" evidence="3">
    <location>
        <begin position="740"/>
        <end position="776"/>
    </location>
</feature>
<reference evidence="5" key="2">
    <citation type="submission" date="2006-06" db="EMBL/GenBank/DDBJ databases">
        <authorList>
            <person name="Buell R."/>
            <person name="Wing R.A."/>
            <person name="McCombie W.A."/>
            <person name="Ouyang S."/>
        </authorList>
    </citation>
    <scope>NUCLEOTIDE SEQUENCE</scope>
</reference>
<feature type="region of interest" description="Disordered" evidence="3">
    <location>
        <begin position="1"/>
        <end position="84"/>
    </location>
</feature>
<evidence type="ECO:0000259" key="4">
    <source>
        <dbReference type="PROSITE" id="PS50879"/>
    </source>
</evidence>
<feature type="compositionally biased region" description="Polar residues" evidence="3">
    <location>
        <begin position="852"/>
        <end position="861"/>
    </location>
</feature>
<dbReference type="Gene3D" id="3.30.420.10">
    <property type="entry name" value="Ribonuclease H-like superfamily/Ribonuclease H"/>
    <property type="match status" value="2"/>
</dbReference>
<evidence type="ECO:0000256" key="3">
    <source>
        <dbReference type="SAM" id="MobiDB-lite"/>
    </source>
</evidence>
<feature type="compositionally biased region" description="Polar residues" evidence="3">
    <location>
        <begin position="812"/>
        <end position="834"/>
    </location>
</feature>
<dbReference type="EMBL" id="DP000009">
    <property type="protein sequence ID" value="ABF97383.1"/>
    <property type="molecule type" value="Genomic_DNA"/>
</dbReference>
<dbReference type="InterPro" id="IPR000477">
    <property type="entry name" value="RT_dom"/>
</dbReference>
<dbReference type="InterPro" id="IPR005162">
    <property type="entry name" value="Retrotrans_gag_dom"/>
</dbReference>
<dbReference type="Gene3D" id="3.10.20.370">
    <property type="match status" value="1"/>
</dbReference>
<dbReference type="Gene3D" id="3.30.70.270">
    <property type="match status" value="2"/>
</dbReference>
<reference evidence="5" key="1">
    <citation type="journal article" date="2005" name="Genome Res.">
        <title>Sequence, annotation, and analysis of synteny between rice chromosome 3 and diverged grass species.</title>
        <authorList>
            <consortium name="Rice Chromosome 3 Sequencing Consortium"/>
            <person name="Buell C.R."/>
            <person name="Yuan Q."/>
            <person name="Ouyang S."/>
            <person name="Liu J."/>
            <person name="Zhu W."/>
            <person name="Wang A."/>
            <person name="Maiti R."/>
            <person name="Haas B."/>
            <person name="Wortman J."/>
            <person name="Pertea M."/>
            <person name="Jones K.M."/>
            <person name="Kim M."/>
            <person name="Overton L."/>
            <person name="Tsitrin T."/>
            <person name="Fadrosh D."/>
            <person name="Bera J."/>
            <person name="Weaver B."/>
            <person name="Jin S."/>
            <person name="Johri S."/>
            <person name="Reardon M."/>
            <person name="Webb K."/>
            <person name="Hill J."/>
            <person name="Moffat K."/>
            <person name="Tallon L."/>
            <person name="Van Aken S."/>
            <person name="Lewis M."/>
            <person name="Utterback T."/>
            <person name="Feldblyum T."/>
            <person name="Zismann V."/>
            <person name="Iobst S."/>
            <person name="Hsiao J."/>
            <person name="de Vazeille A.R."/>
            <person name="Salzberg S.L."/>
            <person name="White O."/>
            <person name="Fraser C."/>
            <person name="Yu Y."/>
            <person name="Kim H."/>
            <person name="Rambo T."/>
            <person name="Currie J."/>
            <person name="Collura K."/>
            <person name="Kernodle-Thompson S."/>
            <person name="Wei F."/>
            <person name="Kudrna K."/>
            <person name="Ammiraju J.S."/>
            <person name="Luo M."/>
            <person name="Goicoechea J.L."/>
            <person name="Wing R.A."/>
            <person name="Henry D."/>
            <person name="Oates R."/>
            <person name="Palmer M."/>
            <person name="Pries G."/>
            <person name="Saski C."/>
            <person name="Simmons J."/>
            <person name="Soderlund C."/>
            <person name="Nelson W."/>
            <person name="de la Bastide M."/>
            <person name="Spiegel L."/>
            <person name="Nascimento L."/>
            <person name="Huang E."/>
            <person name="Preston R."/>
            <person name="Zutavern T."/>
            <person name="Palmer L."/>
            <person name="O'Shaughnessy A."/>
            <person name="Dike S."/>
            <person name="McCombie W.R."/>
            <person name="Minx P."/>
            <person name="Cordum H."/>
            <person name="Wilson R."/>
            <person name="Jin W."/>
            <person name="Lee H.R."/>
            <person name="Jiang J."/>
            <person name="Jackson S."/>
        </authorList>
    </citation>
    <scope>NUCLEOTIDE SEQUENCE [LARGE SCALE GENOMIC DNA]</scope>
</reference>
<dbReference type="InterPro" id="IPR036397">
    <property type="entry name" value="RNaseH_sf"/>
</dbReference>
<dbReference type="InterPro" id="IPR041577">
    <property type="entry name" value="RT_RNaseH_2"/>
</dbReference>
<dbReference type="Pfam" id="PF17921">
    <property type="entry name" value="Integrase_H2C2"/>
    <property type="match status" value="1"/>
</dbReference>
<evidence type="ECO:0000256" key="1">
    <source>
        <dbReference type="ARBA" id="ARBA00023172"/>
    </source>
</evidence>
<feature type="region of interest" description="Disordered" evidence="3">
    <location>
        <begin position="899"/>
        <end position="960"/>
    </location>
</feature>
<dbReference type="Pfam" id="PF03732">
    <property type="entry name" value="Retrotrans_gag"/>
    <property type="match status" value="1"/>
</dbReference>
<dbReference type="GO" id="GO:0006310">
    <property type="term" value="P:DNA recombination"/>
    <property type="evidence" value="ECO:0007669"/>
    <property type="project" value="UniProtKB-KW"/>
</dbReference>
<dbReference type="SUPFAM" id="SSF50630">
    <property type="entry name" value="Acid proteases"/>
    <property type="match status" value="1"/>
</dbReference>
<dbReference type="InterPro" id="IPR041588">
    <property type="entry name" value="Integrase_H2C2"/>
</dbReference>
<name>Q10HG0_ORYSJ</name>
<keyword evidence="1" id="KW-0233">DNA recombination</keyword>
<organism evidence="5">
    <name type="scientific">Oryza sativa subsp. japonica</name>
    <name type="common">Rice</name>
    <dbReference type="NCBI Taxonomy" id="39947"/>
    <lineage>
        <taxon>Eukaryota</taxon>
        <taxon>Viridiplantae</taxon>
        <taxon>Streptophyta</taxon>
        <taxon>Embryophyta</taxon>
        <taxon>Tracheophyta</taxon>
        <taxon>Spermatophyta</taxon>
        <taxon>Magnoliopsida</taxon>
        <taxon>Liliopsida</taxon>
        <taxon>Poales</taxon>
        <taxon>Poaceae</taxon>
        <taxon>BOP clade</taxon>
        <taxon>Oryzoideae</taxon>
        <taxon>Oryzeae</taxon>
        <taxon>Oryzinae</taxon>
        <taxon>Oryza</taxon>
        <taxon>Oryza sativa</taxon>
    </lineage>
</organism>
<dbReference type="CDD" id="cd01647">
    <property type="entry name" value="RT_LTR"/>
    <property type="match status" value="1"/>
</dbReference>
<dbReference type="Gene3D" id="1.10.340.70">
    <property type="match status" value="1"/>
</dbReference>
<evidence type="ECO:0000313" key="5">
    <source>
        <dbReference type="EMBL" id="ABF97383.1"/>
    </source>
</evidence>
<dbReference type="Gene3D" id="3.10.10.10">
    <property type="entry name" value="HIV Type 1 Reverse Transcriptase, subunit A, domain 1"/>
    <property type="match status" value="1"/>
</dbReference>
<dbReference type="Pfam" id="PF00078">
    <property type="entry name" value="RVT_1"/>
    <property type="match status" value="1"/>
</dbReference>
<dbReference type="Pfam" id="PF17919">
    <property type="entry name" value="RT_RNaseH_2"/>
    <property type="match status" value="1"/>
</dbReference>
<dbReference type="GO" id="GO:0004523">
    <property type="term" value="F:RNA-DNA hybrid ribonuclease activity"/>
    <property type="evidence" value="ECO:0007669"/>
    <property type="project" value="InterPro"/>
</dbReference>
<dbReference type="PANTHER" id="PTHR48475:SF1">
    <property type="entry name" value="RNASE H TYPE-1 DOMAIN-CONTAINING PROTEIN"/>
    <property type="match status" value="1"/>
</dbReference>
<feature type="region of interest" description="Disordered" evidence="3">
    <location>
        <begin position="791"/>
        <end position="882"/>
    </location>
</feature>
<feature type="compositionally biased region" description="Basic and acidic residues" evidence="3">
    <location>
        <begin position="659"/>
        <end position="668"/>
    </location>
</feature>
<feature type="region of interest" description="Disordered" evidence="3">
    <location>
        <begin position="2235"/>
        <end position="2267"/>
    </location>
</feature>
<dbReference type="InterPro" id="IPR002156">
    <property type="entry name" value="RNaseH_domain"/>
</dbReference>
<dbReference type="SUPFAM" id="SSF53098">
    <property type="entry name" value="Ribonuclease H-like"/>
    <property type="match status" value="2"/>
</dbReference>
<feature type="compositionally biased region" description="Basic and acidic residues" evidence="3">
    <location>
        <begin position="763"/>
        <end position="776"/>
    </location>
</feature>
<dbReference type="SUPFAM" id="SSF56672">
    <property type="entry name" value="DNA/RNA polymerases"/>
    <property type="match status" value="1"/>
</dbReference>
<feature type="domain" description="RNase H type-1" evidence="4">
    <location>
        <begin position="1492"/>
        <end position="1625"/>
    </location>
</feature>
<dbReference type="CDD" id="cd09279">
    <property type="entry name" value="RNase_HI_like"/>
    <property type="match status" value="1"/>
</dbReference>
<gene>
    <name evidence="5" type="ordered locus">LOC_Os03g39284</name>
</gene>
<dbReference type="InterPro" id="IPR012337">
    <property type="entry name" value="RNaseH-like_sf"/>
</dbReference>
<feature type="compositionally biased region" description="Basic residues" evidence="3">
    <location>
        <begin position="669"/>
        <end position="690"/>
    </location>
</feature>
<dbReference type="CDD" id="cd00303">
    <property type="entry name" value="retropepsin_like"/>
    <property type="match status" value="1"/>
</dbReference>
<sequence>MPEVVVPRLTGKQARRNGRPEDSGEAGGGVGGDTAASGRNRGVDEVEGYVTVPREGTAAPADARAWRKGQPEEMPPRRKEKPARATVFWRNSGEEEMPTRFLAIPLGKRSVHRQLNFDFAMTKPPSKTEVEPSNVIPVTLEDFEGEDHKVMEEYINELTREALMRASTRTRQGVIIKPGLLPKLVPDLVSNDEVTQSIQQQVASTIDSSMIAFKDKLDATFEGKFDEFLRVKFGPLMADYMSKDKASTTANQPPIDQTGSKTDGAAHTAGLTGPDGRVPEFTKFSGEDGKTTWEHVGQFLAQCGEANSDTFKLGLFSLSLSDNAFTWFTSLSANSIHTWAQLDEKFHDYFYTGETELRLCDLTSVKQKYNEPVIDYIKRFRDVRNRCYSLNITDRDLAGLAFNGLIAPLRERLDDQQFLDVSQLMQRALAQESRVKDNKKLVRSYDKKPNVIDYPEASDSEEEGDHDIYVAEWSWTNKDKPFVCSNLMPTPRKDRQSDVKYSFDVAKCDKIFDYLLQERQIRLPKGHVIPSQEELKRRAYCKWHDSHSHSTNDCNVFRRQVQSAIDEGRLKFTDGSKMKLDHDPFPVNTINFNNKKVLIRPEQAESTKGKGVIIGEPRPKMIVPNKPEVGVWKENKSEASTSKAPRKTKVTFDMLLEKYEKQGGERIRNKGKRPRSPPRKRFGHSPRRSHSPPYHHPQDMSWGSYPMPPPGYPYPYYMPWGATLPMFNHMPPMQFNQGWGGPRRPIHERLSSPNNSRFYGKNRANEEKREGKRVKVEARTSEVITIKVGSHDVPIPFGDGVGVSSNKKSEAETSSSQSAGLTRPSGRSNRNHATGLTGPSGRSDRRPDSSPTDASGRSNRAPSVGLTGASGRSDRWSTSGLTGLQRRFDRGIAKGYVRASSSSNKINRGHYLPPGTESNPRWMPKDLTATQKRRRKSIEKEKPVVVEEKEEQSVDKGESYPKEDMDINMVAQFSLGPKDAVFEKPNESNRHMKPLYLKGNVDGKPVSRMLVDGGAAVNLMPNSLFKKLGREDDELKKTNMILNGFNGEPTEAKGIFSAELTVGNKTLPTAFFIVDVQGFRPYKQPPHRFNPLLYDRVKEEIDRFLKAGFIRPCCYAEWVSNIVPVEKKGSGKIRVCIDFRDLNKATPKDEYPMPIADMMINDASGHKVISFLDGNTGYNQIFMAEEDMYKTAFRCPGFVGLFEWVVMTFGLKNAGATYQKAMNLIFHDLLGIILEIYIDDIVVKLDGMEGHIADLRLAFERMRRYGLKMNPLKCAFDVSAGKFLGFMVHERGVEIDPKKIEKICDFKAPTCKKEVQKLLGKVNYLRRFISNLAGKIDAFVPILRLKKEADFTWEAKQQEAFEELKRYLSTPPVVGAPKAEKPFRLYIASEDKVIGAVLTQEEDGKEYIITYLSRRLLDAETSTCIVACQADVIKHMLQMPILSGRIGKWAYALIEYDLAYEPLKSMKGQIICDFIVDHHVDIAYEEKVCLVEVIPWKIYFDGSSCKEGQGIGVVLFSPNGMCYEASVRLEYYCTNNQAEYNALLFGLQVMEMVGAKYVEAFGDSELVVQQVAGVYKCLDGSLNRYLDSCLDIIANFVNFAIRHIARRDNSGANDLAQQASSYNVKKGLFLILEEPVLVFKSLCEIGKTGDQGRSDRHCVAGLTGDQGRSDRPHAAGLTGDPERYDRPCVVGLTGSGQSAGGHVSINLEAESIVNSDICAQEAEENWRIPLIRYLKDPTLKVDRKIRQQAFKYTLLDEDLYRRNIDGVLLKCLDEDQSKVAMGEVHEGICGTHQSAHKMNWLLRRAGFYWPKMIDDCFKYYRGCEACQWFGNVQLAPAAVLNPIIKPWPFRGWALDFIGQIYPSSSRGHRFMLVATDYFTKRAEAVPLKNMTHTEANGQAESSNKMLLKISKHGATKVTPFELVYGQEAVLPVEVNLGSLRYIKQDDLSSEDYKTLMGDNLDEVIDKRLKALEEIEKEKKRVAKASNKRVKGKLFQVGDLVWKTILPLGTRSKEFVRASIDRSWRTTLPPAVDDDLKGLIDELMNAGPEKEADDRECEEITATALSEATEYLEDPEPPSPEQVGWAEGAVISAQSAADNMASYVLDLRRGLAVFAGTGRPEEAVLRKNVAWADARRAALAGEGAQDSGDDAVRSRKAGLLDSAIKFEDAVVGKMTALKEKLTRGAAAFVGEEEIVQALNKHAATAEAEIAESQAFSAVLLADANRAAILVVVVHKRPAPETETETEEEEEPPRQRRGTGDAGDSAAQD</sequence>
<protein>
    <submittedName>
        <fullName evidence="5">Retrotransposon protein, putative, unclassified</fullName>
    </submittedName>
</protein>
<dbReference type="GO" id="GO:0003676">
    <property type="term" value="F:nucleic acid binding"/>
    <property type="evidence" value="ECO:0007669"/>
    <property type="project" value="InterPro"/>
</dbReference>
<dbReference type="PROSITE" id="PS50879">
    <property type="entry name" value="RNASE_H_1"/>
    <property type="match status" value="1"/>
</dbReference>
<feature type="compositionally biased region" description="Acidic residues" evidence="3">
    <location>
        <begin position="2240"/>
        <end position="2249"/>
    </location>
</feature>
<feature type="region of interest" description="Disordered" evidence="3">
    <location>
        <begin position="245"/>
        <end position="272"/>
    </location>
</feature>
<dbReference type="InterPro" id="IPR021109">
    <property type="entry name" value="Peptidase_aspartic_dom_sf"/>
</dbReference>
<dbReference type="Pfam" id="PF13650">
    <property type="entry name" value="Asp_protease_2"/>
    <property type="match status" value="1"/>
</dbReference>
<proteinExistence type="predicted"/>
<accession>Q10HG0</accession>
<dbReference type="InterPro" id="IPR043502">
    <property type="entry name" value="DNA/RNA_pol_sf"/>
</dbReference>
<evidence type="ECO:0000256" key="2">
    <source>
        <dbReference type="SAM" id="Coils"/>
    </source>
</evidence>
<feature type="coiled-coil region" evidence="2">
    <location>
        <begin position="1960"/>
        <end position="1987"/>
    </location>
</feature>
<feature type="compositionally biased region" description="Basic and acidic residues" evidence="3">
    <location>
        <begin position="938"/>
        <end position="960"/>
    </location>
</feature>
<keyword evidence="2" id="KW-0175">Coiled coil</keyword>
<feature type="region of interest" description="Disordered" evidence="3">
    <location>
        <begin position="659"/>
        <end position="701"/>
    </location>
</feature>